<proteinExistence type="predicted"/>
<organism evidence="1 2">
    <name type="scientific">Aegilops tauschii subsp. strangulata</name>
    <name type="common">Goatgrass</name>
    <dbReference type="NCBI Taxonomy" id="200361"/>
    <lineage>
        <taxon>Eukaryota</taxon>
        <taxon>Viridiplantae</taxon>
        <taxon>Streptophyta</taxon>
        <taxon>Embryophyta</taxon>
        <taxon>Tracheophyta</taxon>
        <taxon>Spermatophyta</taxon>
        <taxon>Magnoliopsida</taxon>
        <taxon>Liliopsida</taxon>
        <taxon>Poales</taxon>
        <taxon>Poaceae</taxon>
        <taxon>BOP clade</taxon>
        <taxon>Pooideae</taxon>
        <taxon>Triticodae</taxon>
        <taxon>Triticeae</taxon>
        <taxon>Triticinae</taxon>
        <taxon>Aegilops</taxon>
    </lineage>
</organism>
<evidence type="ECO:0000313" key="2">
    <source>
        <dbReference type="Proteomes" id="UP000015105"/>
    </source>
</evidence>
<reference evidence="1" key="3">
    <citation type="journal article" date="2017" name="Nature">
        <title>Genome sequence of the progenitor of the wheat D genome Aegilops tauschii.</title>
        <authorList>
            <person name="Luo M.C."/>
            <person name="Gu Y.Q."/>
            <person name="Puiu D."/>
            <person name="Wang H."/>
            <person name="Twardziok S.O."/>
            <person name="Deal K.R."/>
            <person name="Huo N."/>
            <person name="Zhu T."/>
            <person name="Wang L."/>
            <person name="Wang Y."/>
            <person name="McGuire P.E."/>
            <person name="Liu S."/>
            <person name="Long H."/>
            <person name="Ramasamy R.K."/>
            <person name="Rodriguez J.C."/>
            <person name="Van S.L."/>
            <person name="Yuan L."/>
            <person name="Wang Z."/>
            <person name="Xia Z."/>
            <person name="Xiao L."/>
            <person name="Anderson O.D."/>
            <person name="Ouyang S."/>
            <person name="Liang Y."/>
            <person name="Zimin A.V."/>
            <person name="Pertea G."/>
            <person name="Qi P."/>
            <person name="Bennetzen J.L."/>
            <person name="Dai X."/>
            <person name="Dawson M.W."/>
            <person name="Muller H.G."/>
            <person name="Kugler K."/>
            <person name="Rivarola-Duarte L."/>
            <person name="Spannagl M."/>
            <person name="Mayer K.F.X."/>
            <person name="Lu F.H."/>
            <person name="Bevan M.W."/>
            <person name="Leroy P."/>
            <person name="Li P."/>
            <person name="You F.M."/>
            <person name="Sun Q."/>
            <person name="Liu Z."/>
            <person name="Lyons E."/>
            <person name="Wicker T."/>
            <person name="Salzberg S.L."/>
            <person name="Devos K.M."/>
            <person name="Dvorak J."/>
        </authorList>
    </citation>
    <scope>NUCLEOTIDE SEQUENCE [LARGE SCALE GENOMIC DNA]</scope>
    <source>
        <strain evidence="1">cv. AL8/78</strain>
    </source>
</reference>
<dbReference type="AlphaFoldDB" id="A0A452Y3G9"/>
<name>A0A452Y3G9_AEGTS</name>
<reference evidence="1" key="5">
    <citation type="journal article" date="2021" name="G3 (Bethesda)">
        <title>Aegilops tauschii genome assembly Aet v5.0 features greater sequence contiguity and improved annotation.</title>
        <authorList>
            <person name="Wang L."/>
            <person name="Zhu T."/>
            <person name="Rodriguez J.C."/>
            <person name="Deal K.R."/>
            <person name="Dubcovsky J."/>
            <person name="McGuire P.E."/>
            <person name="Lux T."/>
            <person name="Spannagl M."/>
            <person name="Mayer K.F.X."/>
            <person name="Baldrich P."/>
            <person name="Meyers B.C."/>
            <person name="Huo N."/>
            <person name="Gu Y.Q."/>
            <person name="Zhou H."/>
            <person name="Devos K.M."/>
            <person name="Bennetzen J.L."/>
            <person name="Unver T."/>
            <person name="Budak H."/>
            <person name="Gulick P.J."/>
            <person name="Galiba G."/>
            <person name="Kalapos B."/>
            <person name="Nelson D.R."/>
            <person name="Li P."/>
            <person name="You F.M."/>
            <person name="Luo M.C."/>
            <person name="Dvorak J."/>
        </authorList>
    </citation>
    <scope>NUCLEOTIDE SEQUENCE [LARGE SCALE GENOMIC DNA]</scope>
    <source>
        <strain evidence="1">cv. AL8/78</strain>
    </source>
</reference>
<accession>A0A452Y3G9</accession>
<reference evidence="2" key="1">
    <citation type="journal article" date="2014" name="Science">
        <title>Ancient hybridizations among the ancestral genomes of bread wheat.</title>
        <authorList>
            <consortium name="International Wheat Genome Sequencing Consortium,"/>
            <person name="Marcussen T."/>
            <person name="Sandve S.R."/>
            <person name="Heier L."/>
            <person name="Spannagl M."/>
            <person name="Pfeifer M."/>
            <person name="Jakobsen K.S."/>
            <person name="Wulff B.B."/>
            <person name="Steuernagel B."/>
            <person name="Mayer K.F."/>
            <person name="Olsen O.A."/>
        </authorList>
    </citation>
    <scope>NUCLEOTIDE SEQUENCE [LARGE SCALE GENOMIC DNA]</scope>
    <source>
        <strain evidence="2">cv. AL8/78</strain>
    </source>
</reference>
<dbReference type="EnsemblPlants" id="AET1Gv20279200.2">
    <property type="protein sequence ID" value="AET1Gv20279200.2"/>
    <property type="gene ID" value="AET1Gv20279200"/>
</dbReference>
<reference evidence="2" key="2">
    <citation type="journal article" date="2017" name="Nat. Plants">
        <title>The Aegilops tauschii genome reveals multiple impacts of transposons.</title>
        <authorList>
            <person name="Zhao G."/>
            <person name="Zou C."/>
            <person name="Li K."/>
            <person name="Wang K."/>
            <person name="Li T."/>
            <person name="Gao L."/>
            <person name="Zhang X."/>
            <person name="Wang H."/>
            <person name="Yang Z."/>
            <person name="Liu X."/>
            <person name="Jiang W."/>
            <person name="Mao L."/>
            <person name="Kong X."/>
            <person name="Jiao Y."/>
            <person name="Jia J."/>
        </authorList>
    </citation>
    <scope>NUCLEOTIDE SEQUENCE [LARGE SCALE GENOMIC DNA]</scope>
    <source>
        <strain evidence="2">cv. AL8/78</strain>
    </source>
</reference>
<dbReference type="Proteomes" id="UP000015105">
    <property type="component" value="Chromosome 1D"/>
</dbReference>
<protein>
    <submittedName>
        <fullName evidence="1">Uncharacterized protein</fullName>
    </submittedName>
</protein>
<evidence type="ECO:0000313" key="1">
    <source>
        <dbReference type="EnsemblPlants" id="AET1Gv20279200.2"/>
    </source>
</evidence>
<dbReference type="Gramene" id="AET1Gv20279200.2">
    <property type="protein sequence ID" value="AET1Gv20279200.2"/>
    <property type="gene ID" value="AET1Gv20279200"/>
</dbReference>
<reference evidence="1" key="4">
    <citation type="submission" date="2019-03" db="UniProtKB">
        <authorList>
            <consortium name="EnsemblPlants"/>
        </authorList>
    </citation>
    <scope>IDENTIFICATION</scope>
</reference>
<keyword evidence="2" id="KW-1185">Reference proteome</keyword>
<sequence length="35" mass="3738">GKDIPTAAHIQKSILHGAADHVLRKVCMCFGGCIF</sequence>